<protein>
    <submittedName>
        <fullName evidence="6">Acid protease</fullName>
    </submittedName>
</protein>
<evidence type="ECO:0000256" key="2">
    <source>
        <dbReference type="SAM" id="MobiDB-lite"/>
    </source>
</evidence>
<dbReference type="Pfam" id="PF00026">
    <property type="entry name" value="Asp"/>
    <property type="match status" value="1"/>
</dbReference>
<evidence type="ECO:0000256" key="1">
    <source>
        <dbReference type="ARBA" id="ARBA00007447"/>
    </source>
</evidence>
<keyword evidence="7" id="KW-1185">Reference proteome</keyword>
<dbReference type="AlphaFoldDB" id="A0A286URI1"/>
<feature type="region of interest" description="Disordered" evidence="2">
    <location>
        <begin position="450"/>
        <end position="501"/>
    </location>
</feature>
<dbReference type="SUPFAM" id="SSF50630">
    <property type="entry name" value="Acid proteases"/>
    <property type="match status" value="1"/>
</dbReference>
<dbReference type="InterPro" id="IPR021109">
    <property type="entry name" value="Peptidase_aspartic_dom_sf"/>
</dbReference>
<keyword evidence="6" id="KW-0645">Protease</keyword>
<reference evidence="6 7" key="1">
    <citation type="journal article" date="2017" name="Mol. Ecol.">
        <title>Comparative and population genomic landscape of Phellinus noxius: A hypervariable fungus causing root rot in trees.</title>
        <authorList>
            <person name="Chung C.L."/>
            <person name="Lee T.J."/>
            <person name="Akiba M."/>
            <person name="Lee H.H."/>
            <person name="Kuo T.H."/>
            <person name="Liu D."/>
            <person name="Ke H.M."/>
            <person name="Yokoi T."/>
            <person name="Roa M.B."/>
            <person name="Lu M.J."/>
            <person name="Chang Y.Y."/>
            <person name="Ann P.J."/>
            <person name="Tsai J.N."/>
            <person name="Chen C.Y."/>
            <person name="Tzean S.S."/>
            <person name="Ota Y."/>
            <person name="Hattori T."/>
            <person name="Sahashi N."/>
            <person name="Liou R.F."/>
            <person name="Kikuchi T."/>
            <person name="Tsai I.J."/>
        </authorList>
    </citation>
    <scope>NUCLEOTIDE SEQUENCE [LARGE SCALE GENOMIC DNA]</scope>
    <source>
        <strain evidence="6 7">FFPRI411160</strain>
    </source>
</reference>
<keyword evidence="3" id="KW-0812">Transmembrane</keyword>
<evidence type="ECO:0000313" key="7">
    <source>
        <dbReference type="Proteomes" id="UP000217199"/>
    </source>
</evidence>
<dbReference type="EMBL" id="NBII01000002">
    <property type="protein sequence ID" value="PAV22149.1"/>
    <property type="molecule type" value="Genomic_DNA"/>
</dbReference>
<dbReference type="OrthoDB" id="15189at2759"/>
<comment type="caution">
    <text evidence="6">The sequence shown here is derived from an EMBL/GenBank/DDBJ whole genome shotgun (WGS) entry which is preliminary data.</text>
</comment>
<evidence type="ECO:0000256" key="4">
    <source>
        <dbReference type="SAM" id="SignalP"/>
    </source>
</evidence>
<dbReference type="STRING" id="2282107.A0A286URI1"/>
<dbReference type="GO" id="GO:0006508">
    <property type="term" value="P:proteolysis"/>
    <property type="evidence" value="ECO:0007669"/>
    <property type="project" value="UniProtKB-KW"/>
</dbReference>
<feature type="region of interest" description="Disordered" evidence="2">
    <location>
        <begin position="567"/>
        <end position="601"/>
    </location>
</feature>
<dbReference type="InterPro" id="IPR001461">
    <property type="entry name" value="Aspartic_peptidase_A1"/>
</dbReference>
<gene>
    <name evidence="6" type="ORF">PNOK_0210600</name>
</gene>
<evidence type="ECO:0000256" key="3">
    <source>
        <dbReference type="SAM" id="Phobius"/>
    </source>
</evidence>
<feature type="chain" id="PRO_5013581588" evidence="4">
    <location>
        <begin position="26"/>
        <end position="601"/>
    </location>
</feature>
<dbReference type="InterPro" id="IPR034164">
    <property type="entry name" value="Pepsin-like_dom"/>
</dbReference>
<feature type="signal peptide" evidence="4">
    <location>
        <begin position="1"/>
        <end position="25"/>
    </location>
</feature>
<keyword evidence="4" id="KW-0732">Signal</keyword>
<dbReference type="GO" id="GO:0004190">
    <property type="term" value="F:aspartic-type endopeptidase activity"/>
    <property type="evidence" value="ECO:0007669"/>
    <property type="project" value="InterPro"/>
</dbReference>
<feature type="domain" description="Peptidase A1" evidence="5">
    <location>
        <begin position="69"/>
        <end position="410"/>
    </location>
</feature>
<name>A0A286URI1_9AGAM</name>
<sequence length="601" mass="66055">MAGSTCVKFAVLNVLIASFLPLVNALTFPITGRSQARENSLRKREDDSYDSYDVSPNSLLLYNGDNLQYYCKITIGGREIPVAIDTGSNDLWVNTKRTPIPETKNLSIEAGIAYGVGQVTGFLNTADVKIADFEIKDQVYLNPTELVSLEGSPGILGLGPGIRSLFRQKLVNETDVDGNPPIDRIFRQNLTTPNMITFLLSRDPSQDGLPIISLDGQMTIGTILPGYEEISESPKLPALVDQYMINQHWQSLLDSNGIVGPDGERIPTETGIQNVTDGKPDQLHVIFDTGFTFPQVPKAVADAIYGRIPGAEFIEKKGQLSNFWKIPCDYEVNISFVFSGIEYPIHPLDTNVMFNDTTINEVNCIGGFQQTLDNIANNTGFGALDVILGAGFMRNTYTLIDYGDFVLGSNDTTADPYIQLLSTYDAEEAHLDFVDARLGGVDTSAKQPALLSPDQAKQSSSGNTTTTELAGLSNKKVLSNDSDDKEFVEEESEEKEEEEKHDPIYKKTWFIGLVSAVGLLALGGLAFALWATFLRKRKSNVPSESSFAPVMSGARAYKQLKTNEGTALLNEGRSIPPTTHDTQYRYEEPQYETPGARRYND</sequence>
<feature type="compositionally biased region" description="Acidic residues" evidence="2">
    <location>
        <begin position="481"/>
        <end position="497"/>
    </location>
</feature>
<dbReference type="Gene3D" id="2.40.70.10">
    <property type="entry name" value="Acid Proteases"/>
    <property type="match status" value="2"/>
</dbReference>
<dbReference type="CDD" id="cd05471">
    <property type="entry name" value="pepsin_like"/>
    <property type="match status" value="1"/>
</dbReference>
<dbReference type="Proteomes" id="UP000217199">
    <property type="component" value="Unassembled WGS sequence"/>
</dbReference>
<organism evidence="6 7">
    <name type="scientific">Pyrrhoderma noxium</name>
    <dbReference type="NCBI Taxonomy" id="2282107"/>
    <lineage>
        <taxon>Eukaryota</taxon>
        <taxon>Fungi</taxon>
        <taxon>Dikarya</taxon>
        <taxon>Basidiomycota</taxon>
        <taxon>Agaricomycotina</taxon>
        <taxon>Agaricomycetes</taxon>
        <taxon>Hymenochaetales</taxon>
        <taxon>Hymenochaetaceae</taxon>
        <taxon>Pyrrhoderma</taxon>
    </lineage>
</organism>
<dbReference type="InParanoid" id="A0A286URI1"/>
<dbReference type="PANTHER" id="PTHR47966:SF51">
    <property type="entry name" value="BETA-SITE APP-CLEAVING ENZYME, ISOFORM A-RELATED"/>
    <property type="match status" value="1"/>
</dbReference>
<evidence type="ECO:0000259" key="5">
    <source>
        <dbReference type="PROSITE" id="PS51767"/>
    </source>
</evidence>
<dbReference type="PRINTS" id="PR00792">
    <property type="entry name" value="PEPSIN"/>
</dbReference>
<feature type="transmembrane region" description="Helical" evidence="3">
    <location>
        <begin position="509"/>
        <end position="533"/>
    </location>
</feature>
<accession>A0A286URI1</accession>
<dbReference type="PANTHER" id="PTHR47966">
    <property type="entry name" value="BETA-SITE APP-CLEAVING ENZYME, ISOFORM A-RELATED"/>
    <property type="match status" value="1"/>
</dbReference>
<comment type="similarity">
    <text evidence="1">Belongs to the peptidase A1 family.</text>
</comment>
<keyword evidence="3" id="KW-0472">Membrane</keyword>
<dbReference type="InterPro" id="IPR033121">
    <property type="entry name" value="PEPTIDASE_A1"/>
</dbReference>
<keyword evidence="3" id="KW-1133">Transmembrane helix</keyword>
<dbReference type="PROSITE" id="PS51767">
    <property type="entry name" value="PEPTIDASE_A1"/>
    <property type="match status" value="1"/>
</dbReference>
<evidence type="ECO:0000313" key="6">
    <source>
        <dbReference type="EMBL" id="PAV22149.1"/>
    </source>
</evidence>
<feature type="compositionally biased region" description="Polar residues" evidence="2">
    <location>
        <begin position="455"/>
        <end position="468"/>
    </location>
</feature>
<proteinExistence type="inferred from homology"/>
<keyword evidence="6" id="KW-0378">Hydrolase</keyword>